<feature type="modified residue" description="4-aspartylphosphate" evidence="3">
    <location>
        <position position="55"/>
    </location>
</feature>
<dbReference type="InterPro" id="IPR039420">
    <property type="entry name" value="WalR-like"/>
</dbReference>
<dbReference type="AlphaFoldDB" id="A0A4S8PSX2"/>
<dbReference type="GO" id="GO:0003677">
    <property type="term" value="F:DNA binding"/>
    <property type="evidence" value="ECO:0007669"/>
    <property type="project" value="UniProtKB-KW"/>
</dbReference>
<protein>
    <submittedName>
        <fullName evidence="6">Response regulator transcription factor</fullName>
    </submittedName>
</protein>
<dbReference type="InterPro" id="IPR000792">
    <property type="entry name" value="Tscrpt_reg_LuxR_C"/>
</dbReference>
<evidence type="ECO:0000313" key="6">
    <source>
        <dbReference type="EMBL" id="THV34463.1"/>
    </source>
</evidence>
<proteinExistence type="predicted"/>
<gene>
    <name evidence="6" type="ORF">FAA86_15285</name>
</gene>
<dbReference type="Pfam" id="PF00072">
    <property type="entry name" value="Response_reg"/>
    <property type="match status" value="1"/>
</dbReference>
<evidence type="ECO:0000259" key="5">
    <source>
        <dbReference type="PROSITE" id="PS50110"/>
    </source>
</evidence>
<dbReference type="InterPro" id="IPR058245">
    <property type="entry name" value="NreC/VraR/RcsB-like_REC"/>
</dbReference>
<dbReference type="InterPro" id="IPR001789">
    <property type="entry name" value="Sig_transdc_resp-reg_receiver"/>
</dbReference>
<dbReference type="SUPFAM" id="SSF52172">
    <property type="entry name" value="CheY-like"/>
    <property type="match status" value="1"/>
</dbReference>
<dbReference type="CDD" id="cd17535">
    <property type="entry name" value="REC_NarL-like"/>
    <property type="match status" value="1"/>
</dbReference>
<evidence type="ECO:0000256" key="3">
    <source>
        <dbReference type="PROSITE-ProRule" id="PRU00169"/>
    </source>
</evidence>
<dbReference type="EMBL" id="STGU01000008">
    <property type="protein sequence ID" value="THV34463.1"/>
    <property type="molecule type" value="Genomic_DNA"/>
</dbReference>
<dbReference type="PANTHER" id="PTHR43214">
    <property type="entry name" value="TWO-COMPONENT RESPONSE REGULATOR"/>
    <property type="match status" value="1"/>
</dbReference>
<dbReference type="SUPFAM" id="SSF46894">
    <property type="entry name" value="C-terminal effector domain of the bipartite response regulators"/>
    <property type="match status" value="1"/>
</dbReference>
<keyword evidence="2" id="KW-0238">DNA-binding</keyword>
<evidence type="ECO:0000259" key="4">
    <source>
        <dbReference type="PROSITE" id="PS50043"/>
    </source>
</evidence>
<feature type="domain" description="Response regulatory" evidence="5">
    <location>
        <begin position="4"/>
        <end position="119"/>
    </location>
</feature>
<keyword evidence="1 3" id="KW-0597">Phosphoprotein</keyword>
<dbReference type="SMART" id="SM00448">
    <property type="entry name" value="REC"/>
    <property type="match status" value="1"/>
</dbReference>
<dbReference type="PANTHER" id="PTHR43214:SF43">
    <property type="entry name" value="TWO-COMPONENT RESPONSE REGULATOR"/>
    <property type="match status" value="1"/>
</dbReference>
<dbReference type="Gene3D" id="3.40.50.2300">
    <property type="match status" value="1"/>
</dbReference>
<reference evidence="6 7" key="1">
    <citation type="submission" date="2019-04" db="EMBL/GenBank/DDBJ databases">
        <title>genome sequence of strain W3.</title>
        <authorList>
            <person name="Gao J."/>
            <person name="Sun J."/>
        </authorList>
    </citation>
    <scope>NUCLEOTIDE SEQUENCE [LARGE SCALE GENOMIC DNA]</scope>
    <source>
        <strain evidence="6 7">W3</strain>
    </source>
</reference>
<dbReference type="Proteomes" id="UP000307378">
    <property type="component" value="Unassembled WGS sequence"/>
</dbReference>
<dbReference type="GO" id="GO:0006355">
    <property type="term" value="P:regulation of DNA-templated transcription"/>
    <property type="evidence" value="ECO:0007669"/>
    <property type="project" value="InterPro"/>
</dbReference>
<evidence type="ECO:0000313" key="7">
    <source>
        <dbReference type="Proteomes" id="UP000307378"/>
    </source>
</evidence>
<dbReference type="RefSeq" id="WP_136541960.1">
    <property type="nucleotide sequence ID" value="NZ_STGU01000008.1"/>
</dbReference>
<comment type="caution">
    <text evidence="6">The sequence shown here is derived from an EMBL/GenBank/DDBJ whole genome shotgun (WGS) entry which is preliminary data.</text>
</comment>
<dbReference type="InterPro" id="IPR011006">
    <property type="entry name" value="CheY-like_superfamily"/>
</dbReference>
<dbReference type="PROSITE" id="PS00622">
    <property type="entry name" value="HTH_LUXR_1"/>
    <property type="match status" value="1"/>
</dbReference>
<dbReference type="PRINTS" id="PR00038">
    <property type="entry name" value="HTHLUXR"/>
</dbReference>
<dbReference type="InterPro" id="IPR016032">
    <property type="entry name" value="Sig_transdc_resp-reg_C-effctor"/>
</dbReference>
<accession>A0A4S8PSX2</accession>
<dbReference type="Pfam" id="PF00196">
    <property type="entry name" value="GerE"/>
    <property type="match status" value="1"/>
</dbReference>
<sequence length="218" mass="23948">MLVRVAFVDDHPILLEGLVSLYSTKADLDVVAMGHTTVDALNILENNRPDVIVMDLSMPGDSFAAIELMLATHPDTKVIVFTASSAIQPAVELIEAGISGYVLKGSSSSDLHDAIISAYNGETYITPGFATKVIVSMKTAELRRKAQQPERLHHREEQIVSGLLKGQTNREIGLTLNISEKTVKHYMTSLMNKLNVRNRVELVIAVKNRTSPRDRVVS</sequence>
<feature type="domain" description="HTH luxR-type" evidence="4">
    <location>
        <begin position="145"/>
        <end position="210"/>
    </location>
</feature>
<name>A0A4S8PSX2_9HYPH</name>
<dbReference type="SMART" id="SM00421">
    <property type="entry name" value="HTH_LUXR"/>
    <property type="match status" value="1"/>
</dbReference>
<evidence type="ECO:0000256" key="1">
    <source>
        <dbReference type="ARBA" id="ARBA00022553"/>
    </source>
</evidence>
<evidence type="ECO:0000256" key="2">
    <source>
        <dbReference type="ARBA" id="ARBA00023125"/>
    </source>
</evidence>
<organism evidence="6 7">
    <name type="scientific">Rhizobium rosettiformans W3</name>
    <dbReference type="NCBI Taxonomy" id="538378"/>
    <lineage>
        <taxon>Bacteria</taxon>
        <taxon>Pseudomonadati</taxon>
        <taxon>Pseudomonadota</taxon>
        <taxon>Alphaproteobacteria</taxon>
        <taxon>Hyphomicrobiales</taxon>
        <taxon>Rhizobiaceae</taxon>
        <taxon>Rhizobium/Agrobacterium group</taxon>
        <taxon>Rhizobium</taxon>
    </lineage>
</organism>
<dbReference type="PROSITE" id="PS50043">
    <property type="entry name" value="HTH_LUXR_2"/>
    <property type="match status" value="1"/>
</dbReference>
<dbReference type="CDD" id="cd06170">
    <property type="entry name" value="LuxR_C_like"/>
    <property type="match status" value="1"/>
</dbReference>
<dbReference type="PROSITE" id="PS50110">
    <property type="entry name" value="RESPONSE_REGULATORY"/>
    <property type="match status" value="1"/>
</dbReference>
<dbReference type="GO" id="GO:0000160">
    <property type="term" value="P:phosphorelay signal transduction system"/>
    <property type="evidence" value="ECO:0007669"/>
    <property type="project" value="InterPro"/>
</dbReference>